<dbReference type="RefSeq" id="XP_033529470.1">
    <property type="nucleotide sequence ID" value="XM_033675828.1"/>
</dbReference>
<feature type="transmembrane region" description="Helical" evidence="1">
    <location>
        <begin position="54"/>
        <end position="74"/>
    </location>
</feature>
<evidence type="ECO:0000313" key="6">
    <source>
        <dbReference type="RefSeq" id="XP_033529471.1"/>
    </source>
</evidence>
<dbReference type="EMBL" id="ML975217">
    <property type="protein sequence ID" value="KAF1807839.1"/>
    <property type="molecule type" value="Genomic_DNA"/>
</dbReference>
<dbReference type="GeneID" id="54416377"/>
<reference evidence="5 6" key="2">
    <citation type="submission" date="2020-04" db="EMBL/GenBank/DDBJ databases">
        <authorList>
            <consortium name="NCBI Genome Project"/>
        </authorList>
    </citation>
    <scope>NUCLEOTIDE SEQUENCE</scope>
    <source>
        <strain evidence="5 6">CBS 781.70</strain>
    </source>
</reference>
<dbReference type="OrthoDB" id="5419219at2759"/>
<feature type="non-terminal residue" evidence="3">
    <location>
        <position position="123"/>
    </location>
</feature>
<reference evidence="3 5" key="1">
    <citation type="submission" date="2020-01" db="EMBL/GenBank/DDBJ databases">
        <authorList>
            <consortium name="DOE Joint Genome Institute"/>
            <person name="Haridas S."/>
            <person name="Albert R."/>
            <person name="Binder M."/>
            <person name="Bloem J."/>
            <person name="Labutti K."/>
            <person name="Salamov A."/>
            <person name="Andreopoulos B."/>
            <person name="Baker S.E."/>
            <person name="Barry K."/>
            <person name="Bills G."/>
            <person name="Bluhm B.H."/>
            <person name="Cannon C."/>
            <person name="Castanera R."/>
            <person name="Culley D.E."/>
            <person name="Daum C."/>
            <person name="Ezra D."/>
            <person name="Gonzalez J.B."/>
            <person name="Henrissat B."/>
            <person name="Kuo A."/>
            <person name="Liang C."/>
            <person name="Lipzen A."/>
            <person name="Lutzoni F."/>
            <person name="Magnuson J."/>
            <person name="Mondo S."/>
            <person name="Nolan M."/>
            <person name="Ohm R."/>
            <person name="Pangilinan J."/>
            <person name="Park H.-J."/>
            <person name="Ramirez L."/>
            <person name="Alfaro M."/>
            <person name="Sun H."/>
            <person name="Tritt A."/>
            <person name="Yoshinaga Y."/>
            <person name="Zwiers L.-H."/>
            <person name="Turgeon B.G."/>
            <person name="Goodwin S.B."/>
            <person name="Spatafora J.W."/>
            <person name="Crous P.W."/>
            <person name="Grigoriev I.V."/>
        </authorList>
    </citation>
    <scope>NUCLEOTIDE SEQUENCE</scope>
    <source>
        <strain evidence="3 5">CBS 781.70</strain>
    </source>
</reference>
<organism evidence="3">
    <name type="scientific">Eremomyces bilateralis CBS 781.70</name>
    <dbReference type="NCBI Taxonomy" id="1392243"/>
    <lineage>
        <taxon>Eukaryota</taxon>
        <taxon>Fungi</taxon>
        <taxon>Dikarya</taxon>
        <taxon>Ascomycota</taxon>
        <taxon>Pezizomycotina</taxon>
        <taxon>Dothideomycetes</taxon>
        <taxon>Dothideomycetes incertae sedis</taxon>
        <taxon>Eremomycetales</taxon>
        <taxon>Eremomycetaceae</taxon>
        <taxon>Eremomyces</taxon>
    </lineage>
</organism>
<evidence type="ECO:0000313" key="2">
    <source>
        <dbReference type="EMBL" id="KAF1807839.1"/>
    </source>
</evidence>
<dbReference type="AlphaFoldDB" id="A0A6G1FQ59"/>
<keyword evidence="1" id="KW-1133">Transmembrane helix</keyword>
<keyword evidence="4" id="KW-1185">Reference proteome</keyword>
<proteinExistence type="predicted"/>
<dbReference type="Proteomes" id="UP000504638">
    <property type="component" value="Unplaced"/>
</dbReference>
<feature type="transmembrane region" description="Helical" evidence="1">
    <location>
        <begin position="20"/>
        <end position="42"/>
    </location>
</feature>
<name>A0A6G1FQ59_9PEZI</name>
<reference evidence="5 6" key="3">
    <citation type="submission" date="2025-04" db="UniProtKB">
        <authorList>
            <consortium name="RefSeq"/>
        </authorList>
    </citation>
    <scope>IDENTIFICATION</scope>
    <source>
        <strain evidence="5 6">CBS 781.70</strain>
    </source>
</reference>
<protein>
    <submittedName>
        <fullName evidence="3 5">Uncharacterized protein</fullName>
    </submittedName>
</protein>
<gene>
    <name evidence="3 6" type="ORF">P152DRAFT_384734</name>
    <name evidence="2 5" type="ORF">P152DRAFT_386104</name>
</gene>
<dbReference type="EMBL" id="ML975216">
    <property type="protein sequence ID" value="KAF1807840.1"/>
    <property type="molecule type" value="Genomic_DNA"/>
</dbReference>
<keyword evidence="1" id="KW-0812">Transmembrane</keyword>
<evidence type="ECO:0000313" key="4">
    <source>
        <dbReference type="Proteomes" id="UP000504638"/>
    </source>
</evidence>
<sequence>SEQESWAICENSVRIKTTKYSTVVLAVAIVIILGSLCVPFLVGEKIEGVDPFQFVTFGWLLAGAFLIGAKSRYVEEWPWHDFLRGQIICRSVSELAHASRLKEQTILLYLLQNEFKKPLMFRG</sequence>
<evidence type="ECO:0000313" key="3">
    <source>
        <dbReference type="EMBL" id="KAF1807840.1"/>
    </source>
</evidence>
<dbReference type="RefSeq" id="XP_033529471.1">
    <property type="nucleotide sequence ID" value="XM_033675807.1"/>
</dbReference>
<evidence type="ECO:0000313" key="5">
    <source>
        <dbReference type="RefSeq" id="XP_033529470.1"/>
    </source>
</evidence>
<keyword evidence="1" id="KW-0472">Membrane</keyword>
<evidence type="ECO:0000256" key="1">
    <source>
        <dbReference type="SAM" id="Phobius"/>
    </source>
</evidence>
<feature type="non-terminal residue" evidence="3">
    <location>
        <position position="1"/>
    </location>
</feature>
<accession>A0A6G1FQ59</accession>